<evidence type="ECO:0000259" key="2">
    <source>
        <dbReference type="PROSITE" id="PS50011"/>
    </source>
</evidence>
<dbReference type="InterPro" id="IPR053235">
    <property type="entry name" value="Ser_Thr_kinase"/>
</dbReference>
<dbReference type="CDD" id="cd14014">
    <property type="entry name" value="STKc_PknB_like"/>
    <property type="match status" value="1"/>
</dbReference>
<sequence>MVIDDILEELRNEEIALGPAVEEIRKRVGEIESDSELQGLYDRVDLSQQKGLPSSQARTIRECLDQLHSAGPGLAELQTPSDSNGAGDNKQGDDDLLELSLEPAEEPAKPRGGVELVDDDSASEEDGAADEGPQEDKPPAGATGAMDQITGRSEDKGGLPPIQPEESGEEATASASEDDGPADTEDADADPDHQVVMETRGSLPSSHESRPDEGPTDDDEPRGVGRTTTMVGALLGGRFELLSRVSHDPYGAVYRARDLESESTDPNEQMCGIRILPSALAGREDVLRRTEAIIKRMRRLQHQRLLNPSALHRDEGQAWIVTELPAGMTLARFIRRECVKGLPVDRAMKIIGQIAEALKVAHQADVCHGDLKPASILIDEEDRIKVGDFGLRLALFGKEPPGSQAGSTEIEQMDPMDAYLTLEVMEGAPPTPADDIYALACITAGLLNGGHPFNGQSGLRRLEKDLPTPRIKGLTRYQRKVLAKGFAVYRSDRPNSVDEFMQDLAIRRGPLPKAPLAAAAGVVVAVAAAWIPLQNWLESRQHEQQAASIDQEGWPALRGSLRMLDADEREAILPRVEDSAVRHYANAVERAIDDNDPLEADLLLTEGLRHFPEAQALRTLRPEVEAAETALVNTITARLQALADQGALGIREEEDDVPTLLNQLQRLQTDHEMADTEYWHGHYRDAAAEAVAEADPVRVRELVEAGERIFDDQAVISEALREALVQAETRAAEQAAADLLPAVERGLPVTSVEEALALKDDWRALLVHTGSHPLIVEHSGIIGSLMARELDQLIEEERWAEANEFIRDTAVMWPTDQLATARRELTRAQLAADYRPASLRAERQGLTERREQVEALVEDPRMTPVWSGELLLAWREMLTWMRPGRGWHEELEEQLESLYLSAIEEAIAEGDRERARDLGRRGHLLLPDSHMLRQHAGA</sequence>
<accession>A0AAP6JEW2</accession>
<dbReference type="AlphaFoldDB" id="A0AAP6JEW2"/>
<dbReference type="GO" id="GO:0005524">
    <property type="term" value="F:ATP binding"/>
    <property type="evidence" value="ECO:0007669"/>
    <property type="project" value="InterPro"/>
</dbReference>
<protein>
    <submittedName>
        <fullName evidence="3">Protein kinase</fullName>
    </submittedName>
</protein>
<reference evidence="3 4" key="1">
    <citation type="submission" date="2023-12" db="EMBL/GenBank/DDBJ databases">
        <title>Whole-genome sequencing of halo(alkali)philic microorganisms from hypersaline lakes.</title>
        <authorList>
            <person name="Sorokin D.Y."/>
            <person name="Merkel A.Y."/>
            <person name="Messina E."/>
            <person name="Yakimov M."/>
        </authorList>
    </citation>
    <scope>NUCLEOTIDE SEQUENCE [LARGE SCALE GENOMIC DNA]</scope>
    <source>
        <strain evidence="3 4">AB-CW1</strain>
    </source>
</reference>
<dbReference type="SMART" id="SM00220">
    <property type="entry name" value="S_TKc"/>
    <property type="match status" value="1"/>
</dbReference>
<feature type="compositionally biased region" description="Acidic residues" evidence="1">
    <location>
        <begin position="176"/>
        <end position="189"/>
    </location>
</feature>
<feature type="domain" description="Protein kinase" evidence="2">
    <location>
        <begin position="239"/>
        <end position="506"/>
    </location>
</feature>
<feature type="compositionally biased region" description="Acidic residues" evidence="1">
    <location>
        <begin position="116"/>
        <end position="133"/>
    </location>
</feature>
<dbReference type="PROSITE" id="PS50011">
    <property type="entry name" value="PROTEIN_KINASE_DOM"/>
    <property type="match status" value="1"/>
</dbReference>
<dbReference type="Proteomes" id="UP001302316">
    <property type="component" value="Unassembled WGS sequence"/>
</dbReference>
<dbReference type="PANTHER" id="PTHR24361">
    <property type="entry name" value="MITOGEN-ACTIVATED KINASE KINASE KINASE"/>
    <property type="match status" value="1"/>
</dbReference>
<feature type="region of interest" description="Disordered" evidence="1">
    <location>
        <begin position="71"/>
        <end position="226"/>
    </location>
</feature>
<organism evidence="3 4">
    <name type="scientific">Natronospira elongata</name>
    <dbReference type="NCBI Taxonomy" id="3110268"/>
    <lineage>
        <taxon>Bacteria</taxon>
        <taxon>Pseudomonadati</taxon>
        <taxon>Pseudomonadota</taxon>
        <taxon>Gammaproteobacteria</taxon>
        <taxon>Natronospirales</taxon>
        <taxon>Natronospiraceae</taxon>
        <taxon>Natronospira</taxon>
    </lineage>
</organism>
<dbReference type="Gene3D" id="3.30.200.20">
    <property type="entry name" value="Phosphorylase Kinase, domain 1"/>
    <property type="match status" value="1"/>
</dbReference>
<dbReference type="SUPFAM" id="SSF56112">
    <property type="entry name" value="Protein kinase-like (PK-like)"/>
    <property type="match status" value="1"/>
</dbReference>
<dbReference type="GO" id="GO:0004674">
    <property type="term" value="F:protein serine/threonine kinase activity"/>
    <property type="evidence" value="ECO:0007669"/>
    <property type="project" value="TreeGrafter"/>
</dbReference>
<keyword evidence="3" id="KW-0808">Transferase</keyword>
<proteinExistence type="predicted"/>
<dbReference type="GO" id="GO:0005737">
    <property type="term" value="C:cytoplasm"/>
    <property type="evidence" value="ECO:0007669"/>
    <property type="project" value="TreeGrafter"/>
</dbReference>
<dbReference type="Pfam" id="PF00069">
    <property type="entry name" value="Pkinase"/>
    <property type="match status" value="1"/>
</dbReference>
<evidence type="ECO:0000256" key="1">
    <source>
        <dbReference type="SAM" id="MobiDB-lite"/>
    </source>
</evidence>
<comment type="caution">
    <text evidence="3">The sequence shown here is derived from an EMBL/GenBank/DDBJ whole genome shotgun (WGS) entry which is preliminary data.</text>
</comment>
<name>A0AAP6JEW2_9GAMM</name>
<keyword evidence="4" id="KW-1185">Reference proteome</keyword>
<dbReference type="InterPro" id="IPR000719">
    <property type="entry name" value="Prot_kinase_dom"/>
</dbReference>
<keyword evidence="3" id="KW-0418">Kinase</keyword>
<evidence type="ECO:0000313" key="3">
    <source>
        <dbReference type="EMBL" id="MEA5445568.1"/>
    </source>
</evidence>
<dbReference type="EMBL" id="JAYGII010000012">
    <property type="protein sequence ID" value="MEA5445568.1"/>
    <property type="molecule type" value="Genomic_DNA"/>
</dbReference>
<dbReference type="RefSeq" id="WP_346051197.1">
    <property type="nucleotide sequence ID" value="NZ_JAYGII010000012.1"/>
</dbReference>
<evidence type="ECO:0000313" key="4">
    <source>
        <dbReference type="Proteomes" id="UP001302316"/>
    </source>
</evidence>
<dbReference type="Gene3D" id="1.10.510.10">
    <property type="entry name" value="Transferase(Phosphotransferase) domain 1"/>
    <property type="match status" value="1"/>
</dbReference>
<gene>
    <name evidence="3" type="ORF">VCB98_07030</name>
</gene>
<dbReference type="InterPro" id="IPR011009">
    <property type="entry name" value="Kinase-like_dom_sf"/>
</dbReference>